<dbReference type="RefSeq" id="WP_010229994.1">
    <property type="nucleotide sequence ID" value="NZ_CP007217.1"/>
</dbReference>
<evidence type="ECO:0000313" key="12">
    <source>
        <dbReference type="EMBL" id="AJR10360.1"/>
    </source>
</evidence>
<dbReference type="PATRIC" id="fig|243161.6.peg.296"/>
<dbReference type="SMR" id="A0A069ZYH9"/>
<dbReference type="SUPFAM" id="SSF75304">
    <property type="entry name" value="Amidase signature (AS) enzymes"/>
    <property type="match status" value="1"/>
</dbReference>
<evidence type="ECO:0000256" key="4">
    <source>
        <dbReference type="ARBA" id="ARBA00014428"/>
    </source>
</evidence>
<dbReference type="Pfam" id="PF01425">
    <property type="entry name" value="Amidase"/>
    <property type="match status" value="1"/>
</dbReference>
<comment type="function">
    <text evidence="10">Allows the formation of correctly charged Gln-tRNA(Gln) through the transamidation of misacylated Glu-tRNA(Gln) in organisms which lack glutaminyl-tRNA synthetase. The reaction takes place in the presence of glutamine and ATP through an activated gamma-phospho-Glu-tRNA(Gln).</text>
</comment>
<dbReference type="GO" id="GO:0030956">
    <property type="term" value="C:glutamyl-tRNA(Gln) amidotransferase complex"/>
    <property type="evidence" value="ECO:0007669"/>
    <property type="project" value="InterPro"/>
</dbReference>
<sequence length="491" mass="53543">MYRKSALELRDAVVNREISVTAITEYFYHRIESYDEQIGSFLSLCKERALLRASRIDDKLAKGDPIGILAGIPIGVKDNIHITGVKTTCASKMLENFVAPFDATVVRRIEMEDGILLGKLNMDEFAMGSTTRYSAFQHTNNPWDLERVPGGSSGGSAAAVSARFCPIALGSDTGGSIRQPAAFCGVVGFKPSYGAVSRYGLVAFGSSLDQIGPLTTVVEDVALAMDAFAGRDIKDATTRDFFRGTFSQALSLEVPKLIGVPRGFLDGLQEDCKENFFEALAVMERQGSRIIDIDLSVLKHAVPVYYIVASAEAATNLARFDGVRYGHRCAQADNMQEMYARSRKEGFGKEVTRRILLGNYVLSAERQNIFYKKGTAVRATLIEAFQSAFECCDVIAMPVCASPAIRDTDVLDPVSLYLQDIYTVAVNLAYLPAISVPSGLSKEGLPLGVQFIGKRGADQQICQVGYSFQEHSQIKQLYPKAVNGLFDGGME</sequence>
<dbReference type="KEGG" id="cmm:NC80_01355"/>
<proteinExistence type="inferred from homology"/>
<dbReference type="Proteomes" id="UP000260363">
    <property type="component" value="Chromosome"/>
</dbReference>
<dbReference type="InterPro" id="IPR020556">
    <property type="entry name" value="Amidase_CS"/>
</dbReference>
<gene>
    <name evidence="10 12" type="primary">gatA</name>
    <name evidence="12" type="ORF">BD36_01465</name>
</gene>
<keyword evidence="5 10" id="KW-0436">Ligase</keyword>
<dbReference type="InterPro" id="IPR023631">
    <property type="entry name" value="Amidase_dom"/>
</dbReference>
<feature type="active site" description="Acyl-ester intermediate" evidence="10">
    <location>
        <position position="176"/>
    </location>
</feature>
<dbReference type="EMBL" id="CP007217">
    <property type="protein sequence ID" value="AJR10360.1"/>
    <property type="molecule type" value="Genomic_DNA"/>
</dbReference>
<evidence type="ECO:0000256" key="8">
    <source>
        <dbReference type="ARBA" id="ARBA00022917"/>
    </source>
</evidence>
<feature type="active site" description="Charge relay system" evidence="10">
    <location>
        <position position="152"/>
    </location>
</feature>
<reference evidence="12 13" key="1">
    <citation type="submission" date="2014-02" db="EMBL/GenBank/DDBJ databases">
        <authorList>
            <person name="Chen C."/>
            <person name="Conrad T.A."/>
            <person name="Zhou Z."/>
            <person name="Lai Z."/>
            <person name="Zhong G."/>
        </authorList>
    </citation>
    <scope>NUCLEOTIDE SEQUENCE [LARGE SCALE GENOMIC DNA]</scope>
    <source>
        <strain evidence="12 13">Nigg3-28</strain>
    </source>
</reference>
<name>A0A069ZYH9_CHLMR</name>
<dbReference type="GeneID" id="1246441"/>
<evidence type="ECO:0000256" key="5">
    <source>
        <dbReference type="ARBA" id="ARBA00022598"/>
    </source>
</evidence>
<evidence type="ECO:0000256" key="9">
    <source>
        <dbReference type="ARBA" id="ARBA00047407"/>
    </source>
</evidence>
<organism evidence="12 13">
    <name type="scientific">Chlamydia muridarum</name>
    <dbReference type="NCBI Taxonomy" id="83560"/>
    <lineage>
        <taxon>Bacteria</taxon>
        <taxon>Pseudomonadati</taxon>
        <taxon>Chlamydiota</taxon>
        <taxon>Chlamydiia</taxon>
        <taxon>Chlamydiales</taxon>
        <taxon>Chlamydiaceae</taxon>
        <taxon>Chlamydia/Chlamydophila group</taxon>
        <taxon>Chlamydia</taxon>
    </lineage>
</organism>
<dbReference type="GO" id="GO:0050567">
    <property type="term" value="F:glutaminyl-tRNA synthase (glutamine-hydrolyzing) activity"/>
    <property type="evidence" value="ECO:0007669"/>
    <property type="project" value="UniProtKB-UniRule"/>
</dbReference>
<comment type="subunit">
    <text evidence="2 10">Heterotrimer of A, B and C subunits.</text>
</comment>
<dbReference type="KEGG" id="cmx:DNC_01370"/>
<dbReference type="InterPro" id="IPR004412">
    <property type="entry name" value="GatA"/>
</dbReference>
<evidence type="ECO:0000256" key="6">
    <source>
        <dbReference type="ARBA" id="ARBA00022741"/>
    </source>
</evidence>
<keyword evidence="7 10" id="KW-0067">ATP-binding</keyword>
<feature type="domain" description="Amidase" evidence="11">
    <location>
        <begin position="23"/>
        <end position="462"/>
    </location>
</feature>
<keyword evidence="8 10" id="KW-0648">Protein biosynthesis</keyword>
<evidence type="ECO:0000256" key="1">
    <source>
        <dbReference type="ARBA" id="ARBA00008069"/>
    </source>
</evidence>
<comment type="similarity">
    <text evidence="1 10">Belongs to the amidase family. GatA subfamily.</text>
</comment>
<dbReference type="GO" id="GO:0005524">
    <property type="term" value="F:ATP binding"/>
    <property type="evidence" value="ECO:0007669"/>
    <property type="project" value="UniProtKB-KW"/>
</dbReference>
<dbReference type="KEGG" id="cmg:NC81_01370"/>
<dbReference type="NCBIfam" id="TIGR00132">
    <property type="entry name" value="gatA"/>
    <property type="match status" value="1"/>
</dbReference>
<dbReference type="PANTHER" id="PTHR11895:SF151">
    <property type="entry name" value="GLUTAMYL-TRNA(GLN) AMIDOTRANSFERASE SUBUNIT A"/>
    <property type="match status" value="1"/>
</dbReference>
<evidence type="ECO:0000256" key="2">
    <source>
        <dbReference type="ARBA" id="ARBA00011123"/>
    </source>
</evidence>
<dbReference type="GO" id="GO:0006412">
    <property type="term" value="P:translation"/>
    <property type="evidence" value="ECO:0007669"/>
    <property type="project" value="UniProtKB-UniRule"/>
</dbReference>
<keyword evidence="6 10" id="KW-0547">Nucleotide-binding</keyword>
<keyword evidence="12" id="KW-0808">Transferase</keyword>
<comment type="catalytic activity">
    <reaction evidence="9 10">
        <text>L-glutamyl-tRNA(Gln) + L-glutamine + ATP + H2O = L-glutaminyl-tRNA(Gln) + L-glutamate + ADP + phosphate + H(+)</text>
        <dbReference type="Rhea" id="RHEA:17521"/>
        <dbReference type="Rhea" id="RHEA-COMP:9681"/>
        <dbReference type="Rhea" id="RHEA-COMP:9684"/>
        <dbReference type="ChEBI" id="CHEBI:15377"/>
        <dbReference type="ChEBI" id="CHEBI:15378"/>
        <dbReference type="ChEBI" id="CHEBI:29985"/>
        <dbReference type="ChEBI" id="CHEBI:30616"/>
        <dbReference type="ChEBI" id="CHEBI:43474"/>
        <dbReference type="ChEBI" id="CHEBI:58359"/>
        <dbReference type="ChEBI" id="CHEBI:78520"/>
        <dbReference type="ChEBI" id="CHEBI:78521"/>
        <dbReference type="ChEBI" id="CHEBI:456216"/>
        <dbReference type="EC" id="6.3.5.7"/>
    </reaction>
</comment>
<evidence type="ECO:0000259" key="11">
    <source>
        <dbReference type="Pfam" id="PF01425"/>
    </source>
</evidence>
<dbReference type="EC" id="6.3.5.7" evidence="3 10"/>
<evidence type="ECO:0000256" key="7">
    <source>
        <dbReference type="ARBA" id="ARBA00022840"/>
    </source>
</evidence>
<dbReference type="GO" id="GO:0016740">
    <property type="term" value="F:transferase activity"/>
    <property type="evidence" value="ECO:0007669"/>
    <property type="project" value="UniProtKB-KW"/>
</dbReference>
<feature type="active site" description="Charge relay system" evidence="10">
    <location>
        <position position="77"/>
    </location>
</feature>
<evidence type="ECO:0000256" key="3">
    <source>
        <dbReference type="ARBA" id="ARBA00012739"/>
    </source>
</evidence>
<dbReference type="HAMAP" id="MF_00120">
    <property type="entry name" value="GatA"/>
    <property type="match status" value="1"/>
</dbReference>
<dbReference type="PROSITE" id="PS00571">
    <property type="entry name" value="AMIDASES"/>
    <property type="match status" value="1"/>
</dbReference>
<dbReference type="InterPro" id="IPR036928">
    <property type="entry name" value="AS_sf"/>
</dbReference>
<dbReference type="PANTHER" id="PTHR11895">
    <property type="entry name" value="TRANSAMIDASE"/>
    <property type="match status" value="1"/>
</dbReference>
<protein>
    <recommendedName>
        <fullName evidence="4 10">Glutamyl-tRNA(Gln) amidotransferase subunit A</fullName>
        <shortName evidence="10">Glu-ADT subunit A</shortName>
        <ecNumber evidence="3 10">6.3.5.7</ecNumber>
    </recommendedName>
</protein>
<evidence type="ECO:0000313" key="13">
    <source>
        <dbReference type="Proteomes" id="UP000260363"/>
    </source>
</evidence>
<dbReference type="AlphaFoldDB" id="A0A069ZYH9"/>
<dbReference type="Gene3D" id="3.90.1300.10">
    <property type="entry name" value="Amidase signature (AS) domain"/>
    <property type="match status" value="1"/>
</dbReference>
<dbReference type="InterPro" id="IPR000120">
    <property type="entry name" value="Amidase"/>
</dbReference>
<dbReference type="OMA" id="QPASYCG"/>
<accession>A0A069ZYH9</accession>
<evidence type="ECO:0000256" key="10">
    <source>
        <dbReference type="HAMAP-Rule" id="MF_00120"/>
    </source>
</evidence>
<dbReference type="STRING" id="83560.NC80_01355"/>